<feature type="region of interest" description="Disordered" evidence="5">
    <location>
        <begin position="314"/>
        <end position="350"/>
    </location>
</feature>
<keyword evidence="3 4" id="KW-0418">Kinase</keyword>
<feature type="compositionally biased region" description="Polar residues" evidence="5">
    <location>
        <begin position="339"/>
        <end position="350"/>
    </location>
</feature>
<dbReference type="PANTHER" id="PTHR10584:SF166">
    <property type="entry name" value="RIBOKINASE"/>
    <property type="match status" value="1"/>
</dbReference>
<evidence type="ECO:0000256" key="4">
    <source>
        <dbReference type="RuleBase" id="RU003704"/>
    </source>
</evidence>
<dbReference type="InterPro" id="IPR029056">
    <property type="entry name" value="Ribokinase-like"/>
</dbReference>
<reference evidence="7" key="1">
    <citation type="submission" date="2022-10" db="EMBL/GenBank/DDBJ databases">
        <title>The complete genomes of actinobacterial strains from the NBC collection.</title>
        <authorList>
            <person name="Joergensen T.S."/>
            <person name="Alvarez Arevalo M."/>
            <person name="Sterndorff E.B."/>
            <person name="Faurdal D."/>
            <person name="Vuksanovic O."/>
            <person name="Mourched A.-S."/>
            <person name="Charusanti P."/>
            <person name="Shaw S."/>
            <person name="Blin K."/>
            <person name="Weber T."/>
        </authorList>
    </citation>
    <scope>NUCLEOTIDE SEQUENCE</scope>
    <source>
        <strain evidence="7">NBC_01432</strain>
    </source>
</reference>
<evidence type="ECO:0000256" key="3">
    <source>
        <dbReference type="ARBA" id="ARBA00022777"/>
    </source>
</evidence>
<dbReference type="Gene3D" id="3.40.1190.20">
    <property type="match status" value="1"/>
</dbReference>
<dbReference type="PRINTS" id="PR00990">
    <property type="entry name" value="RIBOKINASE"/>
</dbReference>
<dbReference type="CDD" id="cd01166">
    <property type="entry name" value="KdgK"/>
    <property type="match status" value="1"/>
</dbReference>
<keyword evidence="8" id="KW-1185">Reference proteome</keyword>
<dbReference type="GO" id="GO:0016301">
    <property type="term" value="F:kinase activity"/>
    <property type="evidence" value="ECO:0007669"/>
    <property type="project" value="UniProtKB-KW"/>
</dbReference>
<dbReference type="InterPro" id="IPR002139">
    <property type="entry name" value="Ribo/fructo_kinase"/>
</dbReference>
<dbReference type="InterPro" id="IPR011611">
    <property type="entry name" value="PfkB_dom"/>
</dbReference>
<sequence length="350" mass="35555">MPHNPTNPHRSPNARAFDLLVVGDVNPDIVVGPLDAPLAFGQREQLVDNGLLTLGGSAAIMACGAARLGLKVAFAGRVGDDEAGRFVVAALAARGVDTSAVRIDPALSTPLTVVVTRGDGDRTILTAPGTLAATRADDVPDALLGDCRHVHAASYFLMPHLARALPGLFRTAHDRGATTSLDTNDDPAGTWDKDGSQGLGALLAVTDILLPNAREARALAGLPEDTPLDTVAGQLAARGPLVVVKDGADGALAHNGRSAVRTPGIPARPLDTVGAGDSFDAGFVAAVLAGRSTADALELAAVCGALSTRAYGGTPAQPTWDEAHEAHQTHGAPAADAARTTTHRNGATLA</sequence>
<evidence type="ECO:0000256" key="5">
    <source>
        <dbReference type="SAM" id="MobiDB-lite"/>
    </source>
</evidence>
<keyword evidence="2 4" id="KW-0808">Transferase</keyword>
<protein>
    <submittedName>
        <fullName evidence="7">Sugar kinase</fullName>
    </submittedName>
</protein>
<evidence type="ECO:0000256" key="2">
    <source>
        <dbReference type="ARBA" id="ARBA00022679"/>
    </source>
</evidence>
<dbReference type="RefSeq" id="WP_329081499.1">
    <property type="nucleotide sequence ID" value="NZ_CP109421.1"/>
</dbReference>
<evidence type="ECO:0000259" key="6">
    <source>
        <dbReference type="Pfam" id="PF00294"/>
    </source>
</evidence>
<dbReference type="PROSITE" id="PS00584">
    <property type="entry name" value="PFKB_KINASES_2"/>
    <property type="match status" value="1"/>
</dbReference>
<dbReference type="InterPro" id="IPR002173">
    <property type="entry name" value="Carboh/pur_kinase_PfkB_CS"/>
</dbReference>
<evidence type="ECO:0000256" key="1">
    <source>
        <dbReference type="ARBA" id="ARBA00010688"/>
    </source>
</evidence>
<comment type="similarity">
    <text evidence="1 4">Belongs to the carbohydrate kinase PfkB family.</text>
</comment>
<accession>A0ABZ2AGH1</accession>
<dbReference type="PANTHER" id="PTHR10584">
    <property type="entry name" value="SUGAR KINASE"/>
    <property type="match status" value="1"/>
</dbReference>
<evidence type="ECO:0000313" key="7">
    <source>
        <dbReference type="EMBL" id="WUX56659.1"/>
    </source>
</evidence>
<organism evidence="7 8">
    <name type="scientific">Streptomyces niveus</name>
    <name type="common">Streptomyces spheroides</name>
    <dbReference type="NCBI Taxonomy" id="193462"/>
    <lineage>
        <taxon>Bacteria</taxon>
        <taxon>Bacillati</taxon>
        <taxon>Actinomycetota</taxon>
        <taxon>Actinomycetes</taxon>
        <taxon>Kitasatosporales</taxon>
        <taxon>Streptomycetaceae</taxon>
        <taxon>Streptomyces</taxon>
    </lineage>
</organism>
<dbReference type="EMBL" id="CP109495">
    <property type="protein sequence ID" value="WUX56659.1"/>
    <property type="molecule type" value="Genomic_DNA"/>
</dbReference>
<proteinExistence type="inferred from homology"/>
<evidence type="ECO:0000313" key="8">
    <source>
        <dbReference type="Proteomes" id="UP001432209"/>
    </source>
</evidence>
<name>A0ABZ2AGH1_STRNV</name>
<dbReference type="Pfam" id="PF00294">
    <property type="entry name" value="PfkB"/>
    <property type="match status" value="1"/>
</dbReference>
<dbReference type="Proteomes" id="UP001432209">
    <property type="component" value="Chromosome"/>
</dbReference>
<gene>
    <name evidence="7" type="ORF">OG442_36875</name>
</gene>
<feature type="domain" description="Carbohydrate kinase PfkB" evidence="6">
    <location>
        <begin position="19"/>
        <end position="319"/>
    </location>
</feature>
<dbReference type="SUPFAM" id="SSF53613">
    <property type="entry name" value="Ribokinase-like"/>
    <property type="match status" value="1"/>
</dbReference>